<feature type="transmembrane region" description="Helical" evidence="1">
    <location>
        <begin position="357"/>
        <end position="379"/>
    </location>
</feature>
<feature type="transmembrane region" description="Helical" evidence="1">
    <location>
        <begin position="331"/>
        <end position="350"/>
    </location>
</feature>
<dbReference type="Proteomes" id="UP000522163">
    <property type="component" value="Unassembled WGS sequence"/>
</dbReference>
<protein>
    <submittedName>
        <fullName evidence="2">HAE1 family hydrophobic/amphiphilic exporter-1</fullName>
    </submittedName>
</protein>
<dbReference type="GO" id="GO:0005886">
    <property type="term" value="C:plasma membrane"/>
    <property type="evidence" value="ECO:0007669"/>
    <property type="project" value="TreeGrafter"/>
</dbReference>
<keyword evidence="1" id="KW-0812">Transmembrane</keyword>
<feature type="transmembrane region" description="Helical" evidence="1">
    <location>
        <begin position="905"/>
        <end position="926"/>
    </location>
</feature>
<dbReference type="EMBL" id="JACHHH010000002">
    <property type="protein sequence ID" value="MBB6040514.1"/>
    <property type="molecule type" value="Genomic_DNA"/>
</dbReference>
<keyword evidence="1" id="KW-0472">Membrane</keyword>
<evidence type="ECO:0000313" key="2">
    <source>
        <dbReference type="EMBL" id="MBB6040514.1"/>
    </source>
</evidence>
<dbReference type="GeneID" id="85014040"/>
<feature type="transmembrane region" description="Helical" evidence="1">
    <location>
        <begin position="879"/>
        <end position="899"/>
    </location>
</feature>
<dbReference type="PANTHER" id="PTHR32063">
    <property type="match status" value="1"/>
</dbReference>
<dbReference type="Gene3D" id="1.20.1640.10">
    <property type="entry name" value="Multidrug efflux transporter AcrB transmembrane domain"/>
    <property type="match status" value="2"/>
</dbReference>
<comment type="caution">
    <text evidence="2">The sequence shown here is derived from an EMBL/GenBank/DDBJ whole genome shotgun (WGS) entry which is preliminary data.</text>
</comment>
<evidence type="ECO:0000256" key="1">
    <source>
        <dbReference type="SAM" id="Phobius"/>
    </source>
</evidence>
<feature type="transmembrane region" description="Helical" evidence="1">
    <location>
        <begin position="464"/>
        <end position="487"/>
    </location>
</feature>
<feature type="transmembrane region" description="Helical" evidence="1">
    <location>
        <begin position="953"/>
        <end position="971"/>
    </location>
</feature>
<feature type="transmembrane region" description="Helical" evidence="1">
    <location>
        <begin position="12"/>
        <end position="33"/>
    </location>
</feature>
<dbReference type="PRINTS" id="PR00702">
    <property type="entry name" value="ACRIFLAVINRP"/>
</dbReference>
<feature type="transmembrane region" description="Helical" evidence="1">
    <location>
        <begin position="524"/>
        <end position="543"/>
    </location>
</feature>
<dbReference type="Gene3D" id="3.30.2090.10">
    <property type="entry name" value="Multidrug efflux transporter AcrB TolC docking domain, DN and DC subdomains"/>
    <property type="match status" value="2"/>
</dbReference>
<dbReference type="RefSeq" id="WP_183682512.1">
    <property type="nucleotide sequence ID" value="NZ_JACHHH010000002.1"/>
</dbReference>
<dbReference type="Gene3D" id="3.30.70.1440">
    <property type="entry name" value="Multidrug efflux transporter AcrB pore domain"/>
    <property type="match status" value="1"/>
</dbReference>
<feature type="transmembrane region" description="Helical" evidence="1">
    <location>
        <begin position="429"/>
        <end position="452"/>
    </location>
</feature>
<dbReference type="Gene3D" id="3.30.70.1430">
    <property type="entry name" value="Multidrug efflux transporter AcrB pore domain"/>
    <property type="match status" value="2"/>
</dbReference>
<dbReference type="Gene3D" id="3.30.70.1320">
    <property type="entry name" value="Multidrug efflux transporter AcrB pore domain like"/>
    <property type="match status" value="1"/>
</dbReference>
<dbReference type="SUPFAM" id="SSF82714">
    <property type="entry name" value="Multidrug efflux transporter AcrB TolC docking domain, DN and DC subdomains"/>
    <property type="match status" value="2"/>
</dbReference>
<dbReference type="Pfam" id="PF00873">
    <property type="entry name" value="ACR_tran"/>
    <property type="match status" value="1"/>
</dbReference>
<gene>
    <name evidence="2" type="ORF">HNQ46_000477</name>
</gene>
<organism evidence="2 3">
    <name type="scientific">Oribacterium sinus</name>
    <dbReference type="NCBI Taxonomy" id="237576"/>
    <lineage>
        <taxon>Bacteria</taxon>
        <taxon>Bacillati</taxon>
        <taxon>Bacillota</taxon>
        <taxon>Clostridia</taxon>
        <taxon>Lachnospirales</taxon>
        <taxon>Lachnospiraceae</taxon>
        <taxon>Oribacterium</taxon>
    </lineage>
</organism>
<feature type="transmembrane region" description="Helical" evidence="1">
    <location>
        <begin position="385"/>
        <end position="408"/>
    </location>
</feature>
<dbReference type="InterPro" id="IPR027463">
    <property type="entry name" value="AcrB_DN_DC_subdom"/>
</dbReference>
<sequence length="1017" mass="111317">MLSMTKFVLRRPVTTFLVVITLIFFGFMSFTTMKMELLPNMNFPYLIVTTTYPGASPEDVDELVTKPVEEEVSLLSDVKQVRSQSNENFSMVIVRYNYGTNMTKAYDSLKKKMDAIKSSLPEDAKDISIMEVDINARPGMVLSINNKNESQLYNYVENNIRPEFEKLSTVASLSLSGGQESYVRVELSPEKLQQYHLTMEQVVGMIQAAKFTYPAGSTKVGDQELSISTAQDYSTIEELRKLPITTGTGNTLTLSDLATVGSALSDKSSIGRYNGEETITLSLNKLQSKSDIAMSKDVNTLIKKLEGKNPNLEIHVISDSADSIKSSLSSVFQTMIMAVVISMLIIFLFFGDIKASLIVGSSIPLAILGAVVFMGAMGYSLNMLTLSALVLGVGMMVDNSIVVLEACFRAMDDYGEQQRSLREAAIDSVRVVGASVFGGTLTTCVVFLPLGFLQGISGQYFKPLGFTIVFCMVASLISAVTIVPLCFTLYKPKENSKAVAYRGVRLLQDVYRNTISKFLRHKKVVLVATAGILVISLFLATQLRTELMADIDTGTVEIGITQKPGLSIEEKERVIKELEELVAKDPDTDRYTATAGGSALSALYGGSTDPTITVYLKKDRSMKTKEKVKAWKKALENRSQEVLSIKSVSDTSMSGGDYSLGNNYEIIIQGSDLEELQRKSNELLSLLQKQSSLTGIHSSLENAAPLLQVKVDPIKAAAEGLSPIQIAQSLNTDLTGKKAMKMTVEGQKVDVWVNYPKDQFDSLEKVKSIRFTTPTGAQVSLESLATVKYADSPASIEREDKKYQATITANYTDSATSNTKAEIDELVGKNLGENISVVANSQTQSMNEEFADLFRAIAIAVFLVFVVMAAQFESTRFSFMVMTTIPFSLIGSFGLLWLFDATLSMTSLLGFLMLVGTVVNNGILYVDTVNQYRQEMPLEKALTESGATRLRPILMTTLTTVLSMIPMALGFGDNGALMQGLALVNVGGLVASTLLALLLLPVYYMIIYGRKKHMIKV</sequence>
<evidence type="ECO:0000313" key="3">
    <source>
        <dbReference type="Proteomes" id="UP000522163"/>
    </source>
</evidence>
<dbReference type="PANTHER" id="PTHR32063:SF0">
    <property type="entry name" value="SWARMING MOTILITY PROTEIN SWRC"/>
    <property type="match status" value="1"/>
</dbReference>
<reference evidence="2 3" key="1">
    <citation type="submission" date="2020-08" db="EMBL/GenBank/DDBJ databases">
        <title>Genomic Encyclopedia of Type Strains, Phase IV (KMG-IV): sequencing the most valuable type-strain genomes for metagenomic binning, comparative biology and taxonomic classification.</title>
        <authorList>
            <person name="Goeker M."/>
        </authorList>
    </citation>
    <scope>NUCLEOTIDE SEQUENCE [LARGE SCALE GENOMIC DNA]</scope>
    <source>
        <strain evidence="2 3">DSM 17245</strain>
    </source>
</reference>
<dbReference type="AlphaFoldDB" id="A0A7W9SE61"/>
<dbReference type="SUPFAM" id="SSF82866">
    <property type="entry name" value="Multidrug efflux transporter AcrB transmembrane domain"/>
    <property type="match status" value="2"/>
</dbReference>
<dbReference type="InterPro" id="IPR001036">
    <property type="entry name" value="Acrflvin-R"/>
</dbReference>
<dbReference type="GO" id="GO:0042910">
    <property type="term" value="F:xenobiotic transmembrane transporter activity"/>
    <property type="evidence" value="ECO:0007669"/>
    <property type="project" value="TreeGrafter"/>
</dbReference>
<dbReference type="SUPFAM" id="SSF82693">
    <property type="entry name" value="Multidrug efflux transporter AcrB pore domain, PN1, PN2, PC1 and PC2 subdomains"/>
    <property type="match status" value="2"/>
</dbReference>
<proteinExistence type="predicted"/>
<feature type="transmembrane region" description="Helical" evidence="1">
    <location>
        <begin position="853"/>
        <end position="872"/>
    </location>
</feature>
<name>A0A7W9SE61_9FIRM</name>
<keyword evidence="1" id="KW-1133">Transmembrane helix</keyword>
<feature type="transmembrane region" description="Helical" evidence="1">
    <location>
        <begin position="983"/>
        <end position="1006"/>
    </location>
</feature>
<accession>A0A7W9SE61</accession>